<dbReference type="AlphaFoldDB" id="A0A2P8EGD3"/>
<keyword evidence="1" id="KW-0472">Membrane</keyword>
<keyword evidence="1" id="KW-0812">Transmembrane</keyword>
<feature type="transmembrane region" description="Helical" evidence="1">
    <location>
        <begin position="6"/>
        <end position="24"/>
    </location>
</feature>
<organism evidence="2 3">
    <name type="scientific">Haloactinopolyspora alba</name>
    <dbReference type="NCBI Taxonomy" id="648780"/>
    <lineage>
        <taxon>Bacteria</taxon>
        <taxon>Bacillati</taxon>
        <taxon>Actinomycetota</taxon>
        <taxon>Actinomycetes</taxon>
        <taxon>Jiangellales</taxon>
        <taxon>Jiangellaceae</taxon>
        <taxon>Haloactinopolyspora</taxon>
    </lineage>
</organism>
<accession>A0A2P8EGD3</accession>
<comment type="caution">
    <text evidence="2">The sequence shown here is derived from an EMBL/GenBank/DDBJ whole genome shotgun (WGS) entry which is preliminary data.</text>
</comment>
<dbReference type="RefSeq" id="WP_106535539.1">
    <property type="nucleotide sequence ID" value="NZ_ML142897.1"/>
</dbReference>
<evidence type="ECO:0000313" key="3">
    <source>
        <dbReference type="Proteomes" id="UP000243528"/>
    </source>
</evidence>
<keyword evidence="1" id="KW-1133">Transmembrane helix</keyword>
<name>A0A2P8EGD3_9ACTN</name>
<dbReference type="Proteomes" id="UP000243528">
    <property type="component" value="Unassembled WGS sequence"/>
</dbReference>
<proteinExistence type="predicted"/>
<evidence type="ECO:0000256" key="1">
    <source>
        <dbReference type="SAM" id="Phobius"/>
    </source>
</evidence>
<feature type="transmembrane region" description="Helical" evidence="1">
    <location>
        <begin position="62"/>
        <end position="82"/>
    </location>
</feature>
<dbReference type="EMBL" id="PYGE01000001">
    <property type="protein sequence ID" value="PSL08504.1"/>
    <property type="molecule type" value="Genomic_DNA"/>
</dbReference>
<feature type="transmembrane region" description="Helical" evidence="1">
    <location>
        <begin position="88"/>
        <end position="109"/>
    </location>
</feature>
<evidence type="ECO:0000313" key="2">
    <source>
        <dbReference type="EMBL" id="PSL08504.1"/>
    </source>
</evidence>
<sequence>MGDVVVAFFVVLVLAWAAGAVWFFRGPARATDRCLEQKVLSIPDEHDQALFRQLYAAKRPRGVVVAWVLTAVLSPTVSYVYQREWPKALLALLTFQGFGLWWLVSIFTMPTEVMRHNKRLIDQAFVDLKLARPGLQQVNVFAGDVGVTGQP</sequence>
<dbReference type="OrthoDB" id="9816361at2"/>
<gene>
    <name evidence="2" type="ORF">CLV30_101476</name>
</gene>
<keyword evidence="3" id="KW-1185">Reference proteome</keyword>
<protein>
    <submittedName>
        <fullName evidence="2">Uncharacterized protein</fullName>
    </submittedName>
</protein>
<reference evidence="2 3" key="1">
    <citation type="submission" date="2018-03" db="EMBL/GenBank/DDBJ databases">
        <title>Genomic Encyclopedia of Archaeal and Bacterial Type Strains, Phase II (KMG-II): from individual species to whole genera.</title>
        <authorList>
            <person name="Goeker M."/>
        </authorList>
    </citation>
    <scope>NUCLEOTIDE SEQUENCE [LARGE SCALE GENOMIC DNA]</scope>
    <source>
        <strain evidence="2 3">DSM 45211</strain>
    </source>
</reference>